<dbReference type="PATRIC" id="fig|908809.3.peg.1520"/>
<organism evidence="3 4">
    <name type="scientific">Caloramator mitchellensis</name>
    <dbReference type="NCBI Taxonomy" id="908809"/>
    <lineage>
        <taxon>Bacteria</taxon>
        <taxon>Bacillati</taxon>
        <taxon>Bacillota</taxon>
        <taxon>Clostridia</taxon>
        <taxon>Eubacteriales</taxon>
        <taxon>Clostridiaceae</taxon>
        <taxon>Caloramator</taxon>
    </lineage>
</organism>
<accession>A0A0R3JTD9</accession>
<dbReference type="STRING" id="908809.ABG79_01515"/>
<feature type="domain" description="SHS2" evidence="2">
    <location>
        <begin position="5"/>
        <end position="200"/>
    </location>
</feature>
<name>A0A0R3JTD9_CALMK</name>
<dbReference type="PANTHER" id="PTHR32432:SF3">
    <property type="entry name" value="ETHANOLAMINE UTILIZATION PROTEIN EUTJ"/>
    <property type="match status" value="1"/>
</dbReference>
<evidence type="ECO:0000259" key="2">
    <source>
        <dbReference type="SMART" id="SM00842"/>
    </source>
</evidence>
<dbReference type="Pfam" id="PF14450">
    <property type="entry name" value="FtsA"/>
    <property type="match status" value="1"/>
</dbReference>
<keyword evidence="1" id="KW-0694">RNA-binding</keyword>
<keyword evidence="3" id="KW-0131">Cell cycle</keyword>
<dbReference type="Gene3D" id="3.30.420.40">
    <property type="match status" value="2"/>
</dbReference>
<dbReference type="SUPFAM" id="SSF53067">
    <property type="entry name" value="Actin-like ATPase domain"/>
    <property type="match status" value="2"/>
</dbReference>
<dbReference type="InterPro" id="IPR003494">
    <property type="entry name" value="SHS2_FtsA"/>
</dbReference>
<keyword evidence="3" id="KW-0132">Cell division</keyword>
<gene>
    <name evidence="3" type="primary">ftsA_1</name>
    <name evidence="3" type="ORF">ABG79_01515</name>
</gene>
<dbReference type="RefSeq" id="WP_057978727.1">
    <property type="nucleotide sequence ID" value="NZ_LKHP01000007.1"/>
</dbReference>
<dbReference type="PROSITE" id="PS50889">
    <property type="entry name" value="S4"/>
    <property type="match status" value="1"/>
</dbReference>
<evidence type="ECO:0000313" key="4">
    <source>
        <dbReference type="Proteomes" id="UP000052015"/>
    </source>
</evidence>
<dbReference type="InterPro" id="IPR050696">
    <property type="entry name" value="FtsA/MreB"/>
</dbReference>
<dbReference type="GO" id="GO:0051301">
    <property type="term" value="P:cell division"/>
    <property type="evidence" value="ECO:0007669"/>
    <property type="project" value="UniProtKB-KW"/>
</dbReference>
<dbReference type="PANTHER" id="PTHR32432">
    <property type="entry name" value="CELL DIVISION PROTEIN FTSA-RELATED"/>
    <property type="match status" value="1"/>
</dbReference>
<evidence type="ECO:0000313" key="3">
    <source>
        <dbReference type="EMBL" id="KRQ86763.1"/>
    </source>
</evidence>
<sequence>MNNLKFALDIGTRTVVGVAYTFEGDKIKIIDEEIIEHRKRAMLDGQVHDISAVSEVVLDVKKNIESRLGVKFDRVSIAAAGRILKTNRARAELSFENSVIIDDDIIKGLKMQALQIAYSNIDDGNKDEAFYCVGYSIVGYLLNDYVITSLEGHKGNKAAVEILATFLPQTVVDSLYSVIEKCNMEVESLTLEPIAALNAVIPKDLRLLNLALVDIGAGTSDIAITKEGTVVAYGMVPFAGDEVTEAICHHLVVDFNTAEMIKLNLNSKKKTLKYVDVLGNKKTVNLDEIKMVIEPVVENMASLISGKIIELNGKSPNAIFLVGGGSQSLSLSKHISKMLNLPEDRVAVRGIEAIKNVIYAGEKLKGPECVTPIGIALNNANLSKTFMGVFVNGKKIKLYNSGNQRISDALALAGFKPSQLIGRSGKSLSFRVNGELRRVYGESSRPCMIIQNGKDAHLMDVINDGDEIFFNPAVDGRDAKVKLGDLLMDGEIAKVNGRPEDLDYEIKDGDEVEIIRESEETVEKVEKKYINISVNGDIIKLEDKLEGYIFVDIFNYIDLDYKNAKNIKMLLNGQNAAFTDKINDGDEITIKINV</sequence>
<dbReference type="CDD" id="cd24004">
    <property type="entry name" value="ASKHA_NBD_PilM-like"/>
    <property type="match status" value="1"/>
</dbReference>
<keyword evidence="4" id="KW-1185">Reference proteome</keyword>
<dbReference type="EMBL" id="LKHP01000007">
    <property type="protein sequence ID" value="KRQ86763.1"/>
    <property type="molecule type" value="Genomic_DNA"/>
</dbReference>
<dbReference type="GO" id="GO:0003723">
    <property type="term" value="F:RNA binding"/>
    <property type="evidence" value="ECO:0007669"/>
    <property type="project" value="UniProtKB-KW"/>
</dbReference>
<proteinExistence type="predicted"/>
<dbReference type="OrthoDB" id="9768127at2"/>
<comment type="caution">
    <text evidence="3">The sequence shown here is derived from an EMBL/GenBank/DDBJ whole genome shotgun (WGS) entry which is preliminary data.</text>
</comment>
<dbReference type="AlphaFoldDB" id="A0A0R3JTD9"/>
<dbReference type="InterPro" id="IPR043129">
    <property type="entry name" value="ATPase_NBD"/>
</dbReference>
<protein>
    <submittedName>
        <fullName evidence="3">Cell division protein FtsA</fullName>
    </submittedName>
</protein>
<dbReference type="Proteomes" id="UP000052015">
    <property type="component" value="Unassembled WGS sequence"/>
</dbReference>
<dbReference type="SMART" id="SM00842">
    <property type="entry name" value="FtsA"/>
    <property type="match status" value="1"/>
</dbReference>
<reference evidence="3 4" key="1">
    <citation type="submission" date="2015-09" db="EMBL/GenBank/DDBJ databases">
        <title>Draft genome sequence of a Caloramator mitchellensis, a moderate thermophile from the Great Artesian Basin of Australia.</title>
        <authorList>
            <person name="Patel B.K."/>
        </authorList>
    </citation>
    <scope>NUCLEOTIDE SEQUENCE [LARGE SCALE GENOMIC DNA]</scope>
    <source>
        <strain evidence="3 4">VF08</strain>
    </source>
</reference>
<evidence type="ECO:0000256" key="1">
    <source>
        <dbReference type="PROSITE-ProRule" id="PRU00182"/>
    </source>
</evidence>